<keyword evidence="2" id="KW-1185">Reference proteome</keyword>
<organism evidence="1 2">
    <name type="scientific">Larinioides sclopetarius</name>
    <dbReference type="NCBI Taxonomy" id="280406"/>
    <lineage>
        <taxon>Eukaryota</taxon>
        <taxon>Metazoa</taxon>
        <taxon>Ecdysozoa</taxon>
        <taxon>Arthropoda</taxon>
        <taxon>Chelicerata</taxon>
        <taxon>Arachnida</taxon>
        <taxon>Araneae</taxon>
        <taxon>Araneomorphae</taxon>
        <taxon>Entelegynae</taxon>
        <taxon>Araneoidea</taxon>
        <taxon>Araneidae</taxon>
        <taxon>Larinioides</taxon>
    </lineage>
</organism>
<dbReference type="EMBL" id="CAXIEN010000041">
    <property type="protein sequence ID" value="CAL1269497.1"/>
    <property type="molecule type" value="Genomic_DNA"/>
</dbReference>
<gene>
    <name evidence="1" type="ORF">LARSCL_LOCUS4771</name>
</gene>
<name>A0AAV1ZDF8_9ARAC</name>
<evidence type="ECO:0000313" key="2">
    <source>
        <dbReference type="Proteomes" id="UP001497382"/>
    </source>
</evidence>
<dbReference type="AlphaFoldDB" id="A0AAV1ZDF8"/>
<accession>A0AAV1ZDF8</accession>
<reference evidence="1 2" key="1">
    <citation type="submission" date="2024-04" db="EMBL/GenBank/DDBJ databases">
        <authorList>
            <person name="Rising A."/>
            <person name="Reimegard J."/>
            <person name="Sonavane S."/>
            <person name="Akerstrom W."/>
            <person name="Nylinder S."/>
            <person name="Hedman E."/>
            <person name="Kallberg Y."/>
        </authorList>
    </citation>
    <scope>NUCLEOTIDE SEQUENCE [LARGE SCALE GENOMIC DNA]</scope>
</reference>
<comment type="caution">
    <text evidence="1">The sequence shown here is derived from an EMBL/GenBank/DDBJ whole genome shotgun (WGS) entry which is preliminary data.</text>
</comment>
<evidence type="ECO:0000313" key="1">
    <source>
        <dbReference type="EMBL" id="CAL1269497.1"/>
    </source>
</evidence>
<protein>
    <submittedName>
        <fullName evidence="1">Uncharacterized protein</fullName>
    </submittedName>
</protein>
<dbReference type="Proteomes" id="UP001497382">
    <property type="component" value="Unassembled WGS sequence"/>
</dbReference>
<proteinExistence type="predicted"/>
<sequence length="196" mass="22662">MDTITKTFKDTSETMEILREYESNIYDTIAPMLQNMGYELKDMRAKLKTKSHVAIDVTKWQVQSSLKDMKFQLKKLTEGRGVKEDLSRSIEKLSEVMTTLIHVYDRMQSYQNQQNLANYIADVSSVAASRINIKDQQLVKAVNRLEFAIRANLVMEQYKSAIAALEQCVFPFSDKYIEKTMLPSELRLCTNIENLV</sequence>